<feature type="transmembrane region" description="Helical" evidence="6">
    <location>
        <begin position="252"/>
        <end position="272"/>
    </location>
</feature>
<dbReference type="STRING" id="857293.CAAU_1440"/>
<feature type="transmembrane region" description="Helical" evidence="6">
    <location>
        <begin position="144"/>
        <end position="165"/>
    </location>
</feature>
<keyword evidence="3 6" id="KW-0812">Transmembrane</keyword>
<dbReference type="GO" id="GO:0016020">
    <property type="term" value="C:membrane"/>
    <property type="evidence" value="ECO:0007669"/>
    <property type="project" value="UniProtKB-SubCell"/>
</dbReference>
<evidence type="ECO:0000256" key="6">
    <source>
        <dbReference type="SAM" id="Phobius"/>
    </source>
</evidence>
<evidence type="ECO:0000313" key="7">
    <source>
        <dbReference type="EMBL" id="CCJ33524.1"/>
    </source>
</evidence>
<feature type="transmembrane region" description="Helical" evidence="6">
    <location>
        <begin position="7"/>
        <end position="25"/>
    </location>
</feature>
<dbReference type="PANTHER" id="PTHR21716">
    <property type="entry name" value="TRANSMEMBRANE PROTEIN"/>
    <property type="match status" value="1"/>
</dbReference>
<evidence type="ECO:0000256" key="2">
    <source>
        <dbReference type="ARBA" id="ARBA00009773"/>
    </source>
</evidence>
<evidence type="ECO:0000256" key="3">
    <source>
        <dbReference type="ARBA" id="ARBA00022692"/>
    </source>
</evidence>
<evidence type="ECO:0000256" key="5">
    <source>
        <dbReference type="ARBA" id="ARBA00023136"/>
    </source>
</evidence>
<dbReference type="PANTHER" id="PTHR21716:SF68">
    <property type="entry name" value="TRANSPORT PROTEIN YTVI-RELATED"/>
    <property type="match status" value="1"/>
</dbReference>
<evidence type="ECO:0000256" key="4">
    <source>
        <dbReference type="ARBA" id="ARBA00022989"/>
    </source>
</evidence>
<name>I7K7L3_9CLOT</name>
<feature type="transmembrane region" description="Helical" evidence="6">
    <location>
        <begin position="292"/>
        <end position="314"/>
    </location>
</feature>
<comment type="caution">
    <text evidence="7">The sequence shown here is derived from an EMBL/GenBank/DDBJ whole genome shotgun (WGS) entry which is preliminary data.</text>
</comment>
<keyword evidence="4 6" id="KW-1133">Transmembrane helix</keyword>
<protein>
    <submittedName>
        <fullName evidence="7">Conserved putative permease</fullName>
    </submittedName>
</protein>
<sequence>MKVNKNIYFKWIFLIAIIAILKITLTYFNQLFIAFLIAIILQPMVCNFEKILKSRIAAVIISYLFIIFVALSTTKIMLNFSYNIILNTLNNLPSYFENIDKTIRQYNSSYTGTNLQKVLDYFDAFINSFKHQSINLVYNTINGLTSILLIVFLSAVISYDFDLILKFLKKYLPLEIRLAAKNVYNFVQMIIIVQLQLVAISFIFMTFSFLLLGYKNALILGIVCSILDILPIVGPALLFIPMIIVEFLEHHTISAIGLIITYILNIFIRQIMEVKLLKTKLKLSPIVIIFNLYLGYVLFGWFGVIIAPVIYLFALELLTNDNKFVKGAVG</sequence>
<dbReference type="InterPro" id="IPR002549">
    <property type="entry name" value="AI-2E-like"/>
</dbReference>
<comment type="similarity">
    <text evidence="2">Belongs to the autoinducer-2 exporter (AI-2E) (TC 2.A.86) family.</text>
</comment>
<gene>
    <name evidence="7" type="ORF">CAAU_1440</name>
</gene>
<feature type="transmembrane region" description="Helical" evidence="6">
    <location>
        <begin position="186"/>
        <end position="212"/>
    </location>
</feature>
<organism evidence="7 8">
    <name type="scientific">Caloramator australicus RC3</name>
    <dbReference type="NCBI Taxonomy" id="857293"/>
    <lineage>
        <taxon>Bacteria</taxon>
        <taxon>Bacillati</taxon>
        <taxon>Bacillota</taxon>
        <taxon>Clostridia</taxon>
        <taxon>Eubacteriales</taxon>
        <taxon>Clostridiaceae</taxon>
        <taxon>Caloramator</taxon>
    </lineage>
</organism>
<dbReference type="AlphaFoldDB" id="I7K7L3"/>
<dbReference type="Pfam" id="PF01594">
    <property type="entry name" value="AI-2E_transport"/>
    <property type="match status" value="1"/>
</dbReference>
<dbReference type="eggNOG" id="COG0628">
    <property type="taxonomic scope" value="Bacteria"/>
</dbReference>
<dbReference type="EMBL" id="CAKP01000081">
    <property type="protein sequence ID" value="CCJ33524.1"/>
    <property type="molecule type" value="Genomic_DNA"/>
</dbReference>
<accession>I7K7L3</accession>
<feature type="transmembrane region" description="Helical" evidence="6">
    <location>
        <begin position="218"/>
        <end position="240"/>
    </location>
</feature>
<feature type="transmembrane region" description="Helical" evidence="6">
    <location>
        <begin position="60"/>
        <end position="85"/>
    </location>
</feature>
<proteinExistence type="inferred from homology"/>
<reference evidence="7 8" key="1">
    <citation type="journal article" date="2011" name="J. Bacteriol.">
        <title>Draft genome sequence of Caloramator australicus strain RC3T, a thermoanaerobe from the Great Artesian Basin of Australia.</title>
        <authorList>
            <person name="Ogg C.D."/>
            <person name="Patel B.K.C."/>
        </authorList>
    </citation>
    <scope>NUCLEOTIDE SEQUENCE [LARGE SCALE GENOMIC DNA]</scope>
    <source>
        <strain evidence="7 8">RC3</strain>
    </source>
</reference>
<evidence type="ECO:0000313" key="8">
    <source>
        <dbReference type="Proteomes" id="UP000007652"/>
    </source>
</evidence>
<keyword evidence="5 6" id="KW-0472">Membrane</keyword>
<evidence type="ECO:0000256" key="1">
    <source>
        <dbReference type="ARBA" id="ARBA00004141"/>
    </source>
</evidence>
<dbReference type="GO" id="GO:0055085">
    <property type="term" value="P:transmembrane transport"/>
    <property type="evidence" value="ECO:0007669"/>
    <property type="project" value="TreeGrafter"/>
</dbReference>
<dbReference type="OrthoDB" id="9774361at2"/>
<comment type="subcellular location">
    <subcellularLocation>
        <location evidence="1">Membrane</location>
        <topology evidence="1">Multi-pass membrane protein</topology>
    </subcellularLocation>
</comment>
<dbReference type="Proteomes" id="UP000007652">
    <property type="component" value="Unassembled WGS sequence"/>
</dbReference>
<keyword evidence="8" id="KW-1185">Reference proteome</keyword>